<dbReference type="PANTHER" id="PTHR43133:SF8">
    <property type="entry name" value="RNA POLYMERASE SIGMA FACTOR HI_1459-RELATED"/>
    <property type="match status" value="1"/>
</dbReference>
<dbReference type="GO" id="GO:0006352">
    <property type="term" value="P:DNA-templated transcription initiation"/>
    <property type="evidence" value="ECO:0007669"/>
    <property type="project" value="InterPro"/>
</dbReference>
<evidence type="ECO:0000256" key="5">
    <source>
        <dbReference type="ARBA" id="ARBA00023163"/>
    </source>
</evidence>
<keyword evidence="3" id="KW-0731">Sigma factor</keyword>
<gene>
    <name evidence="7" type="ORF">SLUN_37475</name>
</gene>
<dbReference type="InterPro" id="IPR039425">
    <property type="entry name" value="RNA_pol_sigma-70-like"/>
</dbReference>
<feature type="domain" description="RNA polymerase sigma-70 region 2" evidence="6">
    <location>
        <begin position="30"/>
        <end position="98"/>
    </location>
</feature>
<dbReference type="InterPro" id="IPR007627">
    <property type="entry name" value="RNA_pol_sigma70_r2"/>
</dbReference>
<keyword evidence="5" id="KW-0804">Transcription</keyword>
<dbReference type="Proteomes" id="UP000244201">
    <property type="component" value="Chromosome"/>
</dbReference>
<evidence type="ECO:0000256" key="2">
    <source>
        <dbReference type="ARBA" id="ARBA00023015"/>
    </source>
</evidence>
<comment type="similarity">
    <text evidence="1">Belongs to the sigma-70 factor family. ECF subfamily.</text>
</comment>
<dbReference type="InterPro" id="IPR014284">
    <property type="entry name" value="RNA_pol_sigma-70_dom"/>
</dbReference>
<dbReference type="InterPro" id="IPR013325">
    <property type="entry name" value="RNA_pol_sigma_r2"/>
</dbReference>
<dbReference type="SUPFAM" id="SSF88946">
    <property type="entry name" value="Sigma2 domain of RNA polymerase sigma factors"/>
    <property type="match status" value="1"/>
</dbReference>
<dbReference type="InterPro" id="IPR013324">
    <property type="entry name" value="RNA_pol_sigma_r3/r4-like"/>
</dbReference>
<dbReference type="RefSeq" id="WP_108154315.1">
    <property type="nucleotide sequence ID" value="NZ_CP026304.1"/>
</dbReference>
<accession>A0A2R4TD32</accession>
<dbReference type="Pfam" id="PF04542">
    <property type="entry name" value="Sigma70_r2"/>
    <property type="match status" value="1"/>
</dbReference>
<evidence type="ECO:0000313" key="7">
    <source>
        <dbReference type="EMBL" id="AVZ77025.1"/>
    </source>
</evidence>
<keyword evidence="4" id="KW-0238">DNA-binding</keyword>
<protein>
    <submittedName>
        <fullName evidence="7">Sigma-70 family RNA polymerase sigma factor</fullName>
    </submittedName>
</protein>
<evidence type="ECO:0000256" key="3">
    <source>
        <dbReference type="ARBA" id="ARBA00023082"/>
    </source>
</evidence>
<proteinExistence type="inferred from homology"/>
<dbReference type="SUPFAM" id="SSF88659">
    <property type="entry name" value="Sigma3 and sigma4 domains of RNA polymerase sigma factors"/>
    <property type="match status" value="1"/>
</dbReference>
<dbReference type="GO" id="GO:0016987">
    <property type="term" value="F:sigma factor activity"/>
    <property type="evidence" value="ECO:0007669"/>
    <property type="project" value="UniProtKB-KW"/>
</dbReference>
<dbReference type="AlphaFoldDB" id="A0A2R4TD32"/>
<evidence type="ECO:0000313" key="8">
    <source>
        <dbReference type="Proteomes" id="UP000244201"/>
    </source>
</evidence>
<evidence type="ECO:0000259" key="6">
    <source>
        <dbReference type="Pfam" id="PF04542"/>
    </source>
</evidence>
<evidence type="ECO:0000256" key="1">
    <source>
        <dbReference type="ARBA" id="ARBA00010641"/>
    </source>
</evidence>
<dbReference type="InterPro" id="IPR036388">
    <property type="entry name" value="WH-like_DNA-bd_sf"/>
</dbReference>
<dbReference type="EMBL" id="CP026304">
    <property type="protein sequence ID" value="AVZ77025.1"/>
    <property type="molecule type" value="Genomic_DNA"/>
</dbReference>
<reference evidence="7 8" key="1">
    <citation type="submission" date="2018-01" db="EMBL/GenBank/DDBJ databases">
        <title>Complete genome sequence of Streptomyces lunaelactis MM109T, a Ferroverdin A producer isolated from cave moonmilk deposits.</title>
        <authorList>
            <person name="Naome A."/>
            <person name="Martinet L."/>
            <person name="Maciejewska M."/>
            <person name="Anderssen S."/>
            <person name="Adam D."/>
            <person name="Tenconi E."/>
            <person name="Deflandre B."/>
            <person name="Arguelles-Arias A."/>
            <person name="Calusinska M."/>
            <person name="Copieters W."/>
            <person name="Karim L."/>
            <person name="Hanikenne M."/>
            <person name="Baurain D."/>
            <person name="van Wezel G."/>
            <person name="Smargiasso N."/>
            <person name="de Pauw E."/>
            <person name="Delfosse P."/>
            <person name="Rigali S."/>
        </authorList>
    </citation>
    <scope>NUCLEOTIDE SEQUENCE [LARGE SCALE GENOMIC DNA]</scope>
    <source>
        <strain evidence="7 8">MM109</strain>
    </source>
</reference>
<dbReference type="KEGG" id="slk:SLUN_37475"/>
<dbReference type="Gene3D" id="1.10.1740.10">
    <property type="match status" value="1"/>
</dbReference>
<keyword evidence="2" id="KW-0805">Transcription regulation</keyword>
<keyword evidence="8" id="KW-1185">Reference proteome</keyword>
<dbReference type="NCBIfam" id="TIGR02937">
    <property type="entry name" value="sigma70-ECF"/>
    <property type="match status" value="1"/>
</dbReference>
<name>A0A2R4TD32_9ACTN</name>
<dbReference type="GO" id="GO:0003677">
    <property type="term" value="F:DNA binding"/>
    <property type="evidence" value="ECO:0007669"/>
    <property type="project" value="UniProtKB-KW"/>
</dbReference>
<dbReference type="GeneID" id="55660936"/>
<sequence>MPVDNAVSQSDAELTAALRELASDAPVEELYRRHRTAVLSYARRCCRDPHTAEDLVSEAFARTLQAVRSGGGPEAAWLPYLRTVVRRIAVDWAGTARRTELSADFEHWLANLPDTPQTEGGEERILRLEDTSIVLRAFRSLPERWQAVLWHTVVEEEPATQVGPLLGVGASGVGSLASRAREGLREAYLAAHAESASVSEECRHYGSLLGAVVRRTGCRPNKDLDRHLAQCTHCRSALIDLTDLNQRLGSALSAGSCCGAAQRTWRPNGRRPRERR</sequence>
<dbReference type="Gene3D" id="1.10.10.10">
    <property type="entry name" value="Winged helix-like DNA-binding domain superfamily/Winged helix DNA-binding domain"/>
    <property type="match status" value="1"/>
</dbReference>
<dbReference type="OrthoDB" id="4990598at2"/>
<evidence type="ECO:0000256" key="4">
    <source>
        <dbReference type="ARBA" id="ARBA00023125"/>
    </source>
</evidence>
<organism evidence="7 8">
    <name type="scientific">Streptomyces lunaelactis</name>
    <dbReference type="NCBI Taxonomy" id="1535768"/>
    <lineage>
        <taxon>Bacteria</taxon>
        <taxon>Bacillati</taxon>
        <taxon>Actinomycetota</taxon>
        <taxon>Actinomycetes</taxon>
        <taxon>Kitasatosporales</taxon>
        <taxon>Streptomycetaceae</taxon>
        <taxon>Streptomyces</taxon>
    </lineage>
</organism>
<dbReference type="PANTHER" id="PTHR43133">
    <property type="entry name" value="RNA POLYMERASE ECF-TYPE SIGMA FACTO"/>
    <property type="match status" value="1"/>
</dbReference>